<dbReference type="InterPro" id="IPR016454">
    <property type="entry name" value="Cysteine_dSase"/>
</dbReference>
<evidence type="ECO:0000256" key="1">
    <source>
        <dbReference type="ARBA" id="ARBA00001933"/>
    </source>
</evidence>
<dbReference type="OrthoDB" id="9804366at2"/>
<dbReference type="SUPFAM" id="SSF53383">
    <property type="entry name" value="PLP-dependent transferases"/>
    <property type="match status" value="1"/>
</dbReference>
<dbReference type="Gene3D" id="3.40.640.10">
    <property type="entry name" value="Type I PLP-dependent aspartate aminotransferase-like (Major domain)"/>
    <property type="match status" value="1"/>
</dbReference>
<dbReference type="AlphaFoldDB" id="A0A2M9A910"/>
<protein>
    <recommendedName>
        <fullName evidence="8">Cysteine desulfurase</fullName>
        <ecNumber evidence="8">2.8.1.7</ecNumber>
    </recommendedName>
</protein>
<evidence type="ECO:0000313" key="10">
    <source>
        <dbReference type="EMBL" id="PJJ42097.1"/>
    </source>
</evidence>
<dbReference type="NCBIfam" id="TIGR01979">
    <property type="entry name" value="sufS"/>
    <property type="match status" value="1"/>
</dbReference>
<evidence type="ECO:0000313" key="11">
    <source>
        <dbReference type="Proteomes" id="UP000231134"/>
    </source>
</evidence>
<dbReference type="Gene3D" id="3.90.1150.10">
    <property type="entry name" value="Aspartate Aminotransferase, domain 1"/>
    <property type="match status" value="1"/>
</dbReference>
<sequence>MNYDVEKIRNQFPVLALHDKDPKPFAFLDSTATTQKPEFVINAMDNFYRKHYSSIKRGVYSMAAQTTDAYESARKKAAQFINAKRESEIVFTRGTTASINLAAWSYGRKYLKADDEIVISALEHHANIVSWQLIAEERGAKIKVIPVADNGDLILEKIPELVIPGKTKIVAFAHISNTIGTENPVKEIIRTIRQIDPSIKVLVDAAQSAPHVKIDVQDLDCDFLAFSGHKMYGPTGIGVLYGKYEILESMPPLEGGGEMIDQVTFEKTTFALPPDRFEAGTPPIAEVIGLGAAIDWLNQVGIEAIYQHEQEILKYAEEKLREVPGLHILGAPKHRGSLLSFTLDSAHPHDAATLLDEDGIAVRSGHHCAQPVMKRFNVPATIRASFGAYTQKWEIDRLVEGLLRVNRIFAL</sequence>
<dbReference type="CDD" id="cd06453">
    <property type="entry name" value="SufS_like"/>
    <property type="match status" value="1"/>
</dbReference>
<gene>
    <name evidence="10" type="ORF">BGX16_2113</name>
</gene>
<dbReference type="InterPro" id="IPR015422">
    <property type="entry name" value="PyrdxlP-dep_Trfase_small"/>
</dbReference>
<dbReference type="Proteomes" id="UP000231134">
    <property type="component" value="Unassembled WGS sequence"/>
</dbReference>
<dbReference type="InterPro" id="IPR015424">
    <property type="entry name" value="PyrdxlP-dep_Trfase"/>
</dbReference>
<comment type="cofactor">
    <cofactor evidence="1 7">
        <name>pyridoxal 5'-phosphate</name>
        <dbReference type="ChEBI" id="CHEBI:597326"/>
    </cofactor>
</comment>
<dbReference type="Pfam" id="PF00266">
    <property type="entry name" value="Aminotran_5"/>
    <property type="match status" value="1"/>
</dbReference>
<dbReference type="PIRSF" id="PIRSF005572">
    <property type="entry name" value="NifS"/>
    <property type="match status" value="1"/>
</dbReference>
<dbReference type="PROSITE" id="PS00595">
    <property type="entry name" value="AA_TRANSFER_CLASS_5"/>
    <property type="match status" value="1"/>
</dbReference>
<comment type="caution">
    <text evidence="10">The sequence shown here is derived from an EMBL/GenBank/DDBJ whole genome shotgun (WGS) entry which is preliminary data.</text>
</comment>
<keyword evidence="5 8" id="KW-0663">Pyridoxal phosphate</keyword>
<dbReference type="EMBL" id="PGEX01000001">
    <property type="protein sequence ID" value="PJJ42097.1"/>
    <property type="molecule type" value="Genomic_DNA"/>
</dbReference>
<evidence type="ECO:0000256" key="6">
    <source>
        <dbReference type="ARBA" id="ARBA00050776"/>
    </source>
</evidence>
<dbReference type="PANTHER" id="PTHR43586">
    <property type="entry name" value="CYSTEINE DESULFURASE"/>
    <property type="match status" value="1"/>
</dbReference>
<evidence type="ECO:0000256" key="3">
    <source>
        <dbReference type="ARBA" id="ARBA00010447"/>
    </source>
</evidence>
<dbReference type="InterPro" id="IPR020578">
    <property type="entry name" value="Aminotrans_V_PyrdxlP_BS"/>
</dbReference>
<evidence type="ECO:0000256" key="4">
    <source>
        <dbReference type="ARBA" id="ARBA00022679"/>
    </source>
</evidence>
<evidence type="ECO:0000256" key="5">
    <source>
        <dbReference type="ARBA" id="ARBA00022898"/>
    </source>
</evidence>
<keyword evidence="10" id="KW-0456">Lyase</keyword>
<reference evidence="10 11" key="1">
    <citation type="submission" date="2017-11" db="EMBL/GenBank/DDBJ databases">
        <title>Animal gut microbial communities from fecal samples from Wisconsin, USA.</title>
        <authorList>
            <person name="Neumann A."/>
        </authorList>
    </citation>
    <scope>NUCLEOTIDE SEQUENCE [LARGE SCALE GENOMIC DNA]</scope>
    <source>
        <strain evidence="10 11">UWS3</strain>
    </source>
</reference>
<keyword evidence="11" id="KW-1185">Reference proteome</keyword>
<evidence type="ECO:0000256" key="7">
    <source>
        <dbReference type="RuleBase" id="RU004504"/>
    </source>
</evidence>
<dbReference type="PANTHER" id="PTHR43586:SF8">
    <property type="entry name" value="CYSTEINE DESULFURASE 1, CHLOROPLASTIC"/>
    <property type="match status" value="1"/>
</dbReference>
<dbReference type="RefSeq" id="WP_100425988.1">
    <property type="nucleotide sequence ID" value="NZ_PGEX01000001.1"/>
</dbReference>
<evidence type="ECO:0000256" key="2">
    <source>
        <dbReference type="ARBA" id="ARBA00002824"/>
    </source>
</evidence>
<dbReference type="GO" id="GO:0006534">
    <property type="term" value="P:cysteine metabolic process"/>
    <property type="evidence" value="ECO:0007669"/>
    <property type="project" value="UniProtKB-UniRule"/>
</dbReference>
<comment type="similarity">
    <text evidence="3 8">Belongs to the class-V pyridoxal-phosphate-dependent aminotransferase family. Csd subfamily.</text>
</comment>
<accession>A0A2M9A910</accession>
<dbReference type="GO" id="GO:0030170">
    <property type="term" value="F:pyridoxal phosphate binding"/>
    <property type="evidence" value="ECO:0007669"/>
    <property type="project" value="UniProtKB-UniRule"/>
</dbReference>
<dbReference type="GO" id="GO:0031071">
    <property type="term" value="F:cysteine desulfurase activity"/>
    <property type="evidence" value="ECO:0007669"/>
    <property type="project" value="UniProtKB-UniRule"/>
</dbReference>
<evidence type="ECO:0000259" key="9">
    <source>
        <dbReference type="Pfam" id="PF00266"/>
    </source>
</evidence>
<dbReference type="EC" id="2.8.1.7" evidence="8"/>
<proteinExistence type="inferred from homology"/>
<keyword evidence="4 8" id="KW-0808">Transferase</keyword>
<evidence type="ECO:0000256" key="8">
    <source>
        <dbReference type="RuleBase" id="RU004506"/>
    </source>
</evidence>
<feature type="domain" description="Aminotransferase class V" evidence="9">
    <location>
        <begin position="27"/>
        <end position="398"/>
    </location>
</feature>
<name>A0A2M9A910_9BACT</name>
<comment type="catalytic activity">
    <reaction evidence="6 8">
        <text>(sulfur carrier)-H + L-cysteine = (sulfur carrier)-SH + L-alanine</text>
        <dbReference type="Rhea" id="RHEA:43892"/>
        <dbReference type="Rhea" id="RHEA-COMP:14737"/>
        <dbReference type="Rhea" id="RHEA-COMP:14739"/>
        <dbReference type="ChEBI" id="CHEBI:29917"/>
        <dbReference type="ChEBI" id="CHEBI:35235"/>
        <dbReference type="ChEBI" id="CHEBI:57972"/>
        <dbReference type="ChEBI" id="CHEBI:64428"/>
        <dbReference type="EC" id="2.8.1.7"/>
    </reaction>
</comment>
<dbReference type="InterPro" id="IPR015421">
    <property type="entry name" value="PyrdxlP-dep_Trfase_major"/>
</dbReference>
<organism evidence="10 11">
    <name type="scientific">Hallerella succinigenes</name>
    <dbReference type="NCBI Taxonomy" id="1896222"/>
    <lineage>
        <taxon>Bacteria</taxon>
        <taxon>Pseudomonadati</taxon>
        <taxon>Fibrobacterota</taxon>
        <taxon>Fibrobacteria</taxon>
        <taxon>Fibrobacterales</taxon>
        <taxon>Fibrobacteraceae</taxon>
        <taxon>Hallerella</taxon>
    </lineage>
</organism>
<dbReference type="GO" id="GO:0016829">
    <property type="term" value="F:lyase activity"/>
    <property type="evidence" value="ECO:0007669"/>
    <property type="project" value="UniProtKB-KW"/>
</dbReference>
<dbReference type="InterPro" id="IPR000192">
    <property type="entry name" value="Aminotrans_V_dom"/>
</dbReference>
<dbReference type="InterPro" id="IPR010970">
    <property type="entry name" value="Cys_dSase_SufS"/>
</dbReference>
<comment type="function">
    <text evidence="2 8">Catalyzes the removal of elemental sulfur and selenium atoms from L-cysteine, L-cystine, L-selenocysteine, and L-selenocystine to produce L-alanine.</text>
</comment>